<sequence>MISESCIISFSFPFSSPSSPYIWSMANHTGQVSSTLANLTPCISLKY</sequence>
<name>A0A2P2JD93_RHIMU</name>
<accession>A0A2P2JD93</accession>
<dbReference type="AlphaFoldDB" id="A0A2P2JD93"/>
<dbReference type="EMBL" id="GGEC01010963">
    <property type="protein sequence ID" value="MBW91446.1"/>
    <property type="molecule type" value="Transcribed_RNA"/>
</dbReference>
<reference evidence="1" key="1">
    <citation type="submission" date="2018-02" db="EMBL/GenBank/DDBJ databases">
        <title>Rhizophora mucronata_Transcriptome.</title>
        <authorList>
            <person name="Meera S.P."/>
            <person name="Sreeshan A."/>
            <person name="Augustine A."/>
        </authorList>
    </citation>
    <scope>NUCLEOTIDE SEQUENCE</scope>
    <source>
        <tissue evidence="1">Leaf</tissue>
    </source>
</reference>
<organism evidence="1">
    <name type="scientific">Rhizophora mucronata</name>
    <name type="common">Asiatic mangrove</name>
    <dbReference type="NCBI Taxonomy" id="61149"/>
    <lineage>
        <taxon>Eukaryota</taxon>
        <taxon>Viridiplantae</taxon>
        <taxon>Streptophyta</taxon>
        <taxon>Embryophyta</taxon>
        <taxon>Tracheophyta</taxon>
        <taxon>Spermatophyta</taxon>
        <taxon>Magnoliopsida</taxon>
        <taxon>eudicotyledons</taxon>
        <taxon>Gunneridae</taxon>
        <taxon>Pentapetalae</taxon>
        <taxon>rosids</taxon>
        <taxon>fabids</taxon>
        <taxon>Malpighiales</taxon>
        <taxon>Rhizophoraceae</taxon>
        <taxon>Rhizophora</taxon>
    </lineage>
</organism>
<proteinExistence type="predicted"/>
<evidence type="ECO:0000313" key="1">
    <source>
        <dbReference type="EMBL" id="MBW91446.1"/>
    </source>
</evidence>
<protein>
    <submittedName>
        <fullName evidence="1">Uncharacterized protein</fullName>
    </submittedName>
</protein>